<dbReference type="SUPFAM" id="SSF64182">
    <property type="entry name" value="DHH phosphoesterases"/>
    <property type="match status" value="1"/>
</dbReference>
<reference evidence="3" key="1">
    <citation type="submission" date="2020-01" db="EMBL/GenBank/DDBJ databases">
        <authorList>
            <person name="Meier V. D."/>
            <person name="Meier V D."/>
        </authorList>
    </citation>
    <scope>NUCLEOTIDE SEQUENCE</scope>
    <source>
        <strain evidence="3">HLG_WM_MAG_10</strain>
    </source>
</reference>
<gene>
    <name evidence="3" type="ORF">HELGO_WM29628</name>
</gene>
<dbReference type="InterPro" id="IPR001667">
    <property type="entry name" value="DDH_dom"/>
</dbReference>
<feature type="domain" description="DDH" evidence="1">
    <location>
        <begin position="16"/>
        <end position="167"/>
    </location>
</feature>
<dbReference type="Gene3D" id="3.90.1640.10">
    <property type="entry name" value="inorganic pyrophosphatase (n-terminal core)"/>
    <property type="match status" value="1"/>
</dbReference>
<dbReference type="InterPro" id="IPR038763">
    <property type="entry name" value="DHH_sf"/>
</dbReference>
<dbReference type="InterPro" id="IPR003156">
    <property type="entry name" value="DHHA1_dom"/>
</dbReference>
<name>A0A6S6S0P4_9BACT</name>
<dbReference type="PANTHER" id="PTHR47618">
    <property type="entry name" value="BIFUNCTIONAL OLIGORIBONUCLEASE AND PAP PHOSPHATASE NRNA"/>
    <property type="match status" value="1"/>
</dbReference>
<evidence type="ECO:0000313" key="3">
    <source>
        <dbReference type="EMBL" id="CAA6799651.1"/>
    </source>
</evidence>
<dbReference type="Pfam" id="PF01368">
    <property type="entry name" value="DHH"/>
    <property type="match status" value="1"/>
</dbReference>
<dbReference type="PANTHER" id="PTHR47618:SF1">
    <property type="entry name" value="BIFUNCTIONAL OLIGORIBONUCLEASE AND PAP PHOSPHATASE NRNA"/>
    <property type="match status" value="1"/>
</dbReference>
<accession>A0A6S6S0P4</accession>
<sequence>MTVYKQIEAEIQAASHIVITAHKSADGDSIGSSLGLLHFIEKLGKKAVVCHPDKAPDFLSWLDTTSIIVMAEDPEKVTAQMKKADLIFCLDYNAPHRVGPDMQALLEDATAKKIMIDHHLNPENFSTLTVSETNASSTAQLIVDLIEQSGHLDLLDEKIGTPLYLGILTDTGGFKFNSVKPHTHEVLAKLLAAGVEHHLIHERLNDTNTESRLRLQGYAMSEKLEILYPYNVAIIALSKEELAKYNYKKGDTDSLANLLLSIKGMKAAIVFTERDGIMKISFRSKGADNPVNVLAKEHFNGGGHANASGGMSALTVEETLEKLKKVVPLYFQKQAVTNS</sequence>
<dbReference type="EMBL" id="CACVAQ010000041">
    <property type="protein sequence ID" value="CAA6799651.1"/>
    <property type="molecule type" value="Genomic_DNA"/>
</dbReference>
<evidence type="ECO:0000259" key="2">
    <source>
        <dbReference type="Pfam" id="PF02272"/>
    </source>
</evidence>
<dbReference type="Pfam" id="PF02272">
    <property type="entry name" value="DHHA1"/>
    <property type="match status" value="1"/>
</dbReference>
<proteinExistence type="predicted"/>
<protein>
    <submittedName>
        <fullName evidence="3">FIG146085: 3'-to-5' oligoribonuclease A, Bacillus type</fullName>
    </submittedName>
</protein>
<feature type="domain" description="DHHA1" evidence="2">
    <location>
        <begin position="244"/>
        <end position="327"/>
    </location>
</feature>
<dbReference type="InterPro" id="IPR051319">
    <property type="entry name" value="Oligoribo/pAp-PDE_c-di-AMP_PDE"/>
</dbReference>
<dbReference type="GO" id="GO:0003676">
    <property type="term" value="F:nucleic acid binding"/>
    <property type="evidence" value="ECO:0007669"/>
    <property type="project" value="InterPro"/>
</dbReference>
<organism evidence="3">
    <name type="scientific">uncultured Aureispira sp</name>
    <dbReference type="NCBI Taxonomy" id="1331704"/>
    <lineage>
        <taxon>Bacteria</taxon>
        <taxon>Pseudomonadati</taxon>
        <taxon>Bacteroidota</taxon>
        <taxon>Saprospiria</taxon>
        <taxon>Saprospirales</taxon>
        <taxon>Saprospiraceae</taxon>
        <taxon>Aureispira</taxon>
        <taxon>environmental samples</taxon>
    </lineage>
</organism>
<dbReference type="Gene3D" id="3.10.310.30">
    <property type="match status" value="1"/>
</dbReference>
<dbReference type="AlphaFoldDB" id="A0A6S6S0P4"/>
<evidence type="ECO:0000259" key="1">
    <source>
        <dbReference type="Pfam" id="PF01368"/>
    </source>
</evidence>